<keyword evidence="3" id="KW-1185">Reference proteome</keyword>
<keyword evidence="1" id="KW-0472">Membrane</keyword>
<dbReference type="OrthoDB" id="3346544at2759"/>
<evidence type="ECO:0000256" key="1">
    <source>
        <dbReference type="SAM" id="Phobius"/>
    </source>
</evidence>
<proteinExistence type="predicted"/>
<gene>
    <name evidence="2" type="ORF">EST38_g8301</name>
</gene>
<comment type="caution">
    <text evidence="2">The sequence shown here is derived from an EMBL/GenBank/DDBJ whole genome shotgun (WGS) entry which is preliminary data.</text>
</comment>
<feature type="transmembrane region" description="Helical" evidence="1">
    <location>
        <begin position="12"/>
        <end position="35"/>
    </location>
</feature>
<protein>
    <submittedName>
        <fullName evidence="2">Uncharacterized protein</fullName>
    </submittedName>
</protein>
<feature type="transmembrane region" description="Helical" evidence="1">
    <location>
        <begin position="169"/>
        <end position="189"/>
    </location>
</feature>
<organism evidence="2 3">
    <name type="scientific">Candolleomyces aberdarensis</name>
    <dbReference type="NCBI Taxonomy" id="2316362"/>
    <lineage>
        <taxon>Eukaryota</taxon>
        <taxon>Fungi</taxon>
        <taxon>Dikarya</taxon>
        <taxon>Basidiomycota</taxon>
        <taxon>Agaricomycotina</taxon>
        <taxon>Agaricomycetes</taxon>
        <taxon>Agaricomycetidae</taxon>
        <taxon>Agaricales</taxon>
        <taxon>Agaricineae</taxon>
        <taxon>Psathyrellaceae</taxon>
        <taxon>Candolleomyces</taxon>
    </lineage>
</organism>
<keyword evidence="1" id="KW-0812">Transmembrane</keyword>
<evidence type="ECO:0000313" key="2">
    <source>
        <dbReference type="EMBL" id="RXW17552.1"/>
    </source>
</evidence>
<feature type="transmembrane region" description="Helical" evidence="1">
    <location>
        <begin position="100"/>
        <end position="118"/>
    </location>
</feature>
<name>A0A4Q2DEP8_9AGAR</name>
<dbReference type="EMBL" id="SDEE01000331">
    <property type="protein sequence ID" value="RXW17552.1"/>
    <property type="molecule type" value="Genomic_DNA"/>
</dbReference>
<feature type="transmembrane region" description="Helical" evidence="1">
    <location>
        <begin position="209"/>
        <end position="236"/>
    </location>
</feature>
<dbReference type="Proteomes" id="UP000290288">
    <property type="component" value="Unassembled WGS sequence"/>
</dbReference>
<accession>A0A4Q2DEP8</accession>
<dbReference type="AlphaFoldDB" id="A0A4Q2DEP8"/>
<reference evidence="2 3" key="1">
    <citation type="submission" date="2019-01" db="EMBL/GenBank/DDBJ databases">
        <title>Draft genome sequence of Psathyrella aberdarensis IHI B618.</title>
        <authorList>
            <person name="Buettner E."/>
            <person name="Kellner H."/>
        </authorList>
    </citation>
    <scope>NUCLEOTIDE SEQUENCE [LARGE SCALE GENOMIC DNA]</scope>
    <source>
        <strain evidence="2 3">IHI B618</strain>
    </source>
</reference>
<feature type="transmembrane region" description="Helical" evidence="1">
    <location>
        <begin position="47"/>
        <end position="68"/>
    </location>
</feature>
<feature type="transmembrane region" description="Helical" evidence="1">
    <location>
        <begin position="125"/>
        <end position="149"/>
    </location>
</feature>
<evidence type="ECO:0000313" key="3">
    <source>
        <dbReference type="Proteomes" id="UP000290288"/>
    </source>
</evidence>
<feature type="transmembrane region" description="Helical" evidence="1">
    <location>
        <begin position="242"/>
        <end position="264"/>
    </location>
</feature>
<keyword evidence="1" id="KW-1133">Transmembrane helix</keyword>
<sequence length="339" mass="37784">MTLSLDIAVAVSVWVEVLLYGVYVSLFTETLYIIVKKKMVGTRPARVFLAVSVIMFFLITLHIALNLYRLLRGFILLREVVTPHDYFLDLGRWDNVAHDLINAITTWLADFLVIYRCFLVWNNNYYVIILPTLMVCMSIVANAVALHLFTRVPYGTIFGPELMHWMNTIYSLAFAQNSITTGLIAYRIWRQDRRSVAAGISTGGSKTSLIPVVRIVVESAAIYLLELLILIILYALKHNAQFILQEAVVPTVGIVFTLMTVRIAMRSSKTLMTTARAQGTTQPQLAFHWASAASEDKATSGQVTSDATGELEPTLKAADSMGDLFSKSTVHPTCSLQNP</sequence>